<feature type="compositionally biased region" description="Polar residues" evidence="2">
    <location>
        <begin position="222"/>
        <end position="231"/>
    </location>
</feature>
<name>A0A0D9QDG5_PLAFR</name>
<organism evidence="4 5">
    <name type="scientific">Plasmodium fragile</name>
    <dbReference type="NCBI Taxonomy" id="5857"/>
    <lineage>
        <taxon>Eukaryota</taxon>
        <taxon>Sar</taxon>
        <taxon>Alveolata</taxon>
        <taxon>Apicomplexa</taxon>
        <taxon>Aconoidasida</taxon>
        <taxon>Haemosporida</taxon>
        <taxon>Plasmodiidae</taxon>
        <taxon>Plasmodium</taxon>
        <taxon>Plasmodium (Plasmodium)</taxon>
    </lineage>
</organism>
<feature type="region of interest" description="Disordered" evidence="2">
    <location>
        <begin position="113"/>
        <end position="134"/>
    </location>
</feature>
<keyword evidence="5" id="KW-1185">Reference proteome</keyword>
<dbReference type="RefSeq" id="XP_012338317.1">
    <property type="nucleotide sequence ID" value="XM_012482894.1"/>
</dbReference>
<feature type="coiled-coil region" evidence="1">
    <location>
        <begin position="173"/>
        <end position="200"/>
    </location>
</feature>
<feature type="region of interest" description="Disordered" evidence="2">
    <location>
        <begin position="483"/>
        <end position="504"/>
    </location>
</feature>
<dbReference type="InterPro" id="IPR024288">
    <property type="entry name" value="SICA_C"/>
</dbReference>
<feature type="compositionally biased region" description="Polar residues" evidence="2">
    <location>
        <begin position="714"/>
        <end position="741"/>
    </location>
</feature>
<dbReference type="VEuPathDB" id="PlasmoDB:AK88_05292"/>
<evidence type="ECO:0000259" key="3">
    <source>
        <dbReference type="Pfam" id="PF12879"/>
    </source>
</evidence>
<feature type="region of interest" description="Disordered" evidence="2">
    <location>
        <begin position="221"/>
        <end position="443"/>
    </location>
</feature>
<gene>
    <name evidence="4" type="ORF">AK88_05292</name>
</gene>
<feature type="region of interest" description="Disordered" evidence="2">
    <location>
        <begin position="714"/>
        <end position="750"/>
    </location>
</feature>
<dbReference type="EMBL" id="KQ001754">
    <property type="protein sequence ID" value="KJP85070.1"/>
    <property type="molecule type" value="Genomic_DNA"/>
</dbReference>
<feature type="compositionally biased region" description="Basic and acidic residues" evidence="2">
    <location>
        <begin position="281"/>
        <end position="298"/>
    </location>
</feature>
<feature type="compositionally biased region" description="Basic and acidic residues" evidence="2">
    <location>
        <begin position="416"/>
        <end position="429"/>
    </location>
</feature>
<feature type="compositionally biased region" description="Polar residues" evidence="2">
    <location>
        <begin position="430"/>
        <end position="441"/>
    </location>
</feature>
<sequence length="1068" mass="119660">MQDREHDTFIQPLCDMHQDGDQAGEIFNESDKAVCWLVLEALSFKHGIQWMRGGTHLKTVQPRKQGDQTVMPYMKCILTNIFMKRIIGETCLRTGGGTQAFLAAQDLVRKGQEREPNMACEEADRKDGTKKKGENTEDWNLLTIMDRWLDRNKGYLRDGEVGVLGPDCTVERNKSALEIKEEATKKIEELGKEIEEDIQSILKEINDAGDSRSMDDILKRVQQGTHSSSTAPKVKNDVVRPPPPRETSAPSTQAPYAPKVNGSGKSGGSTGTDGKTGADNQSRKDKAGKDACTDDNSHKAAVTIPTREGSRVSVTPVEYTYEGKTNCELIRELERTQKNSGPTPGTVGTPGGTSRDISAEDTDPSRDDKTPGEAQPQLDSKEEKAQITNAITTNEADSEDGEPRKSEVSPQPSNAHQDKPTGDTTRDTADTQSAKDSSSSWIFDFDPDPLKSISNRSPDYNAIGGGTYQPHYTPLWGIDMEPSPRPSSCAKRGDGESGTQNGWNGYGGGVNCAAAPYDKRCDLKLTIPFDAKGRDIGGHYGTGPTPDPHDTSSSTRKEDVPLDVHDLTNAVLTATAPILFFLSAVTVALLGYSLWKYFAYLAKRRRTYRTVRDVPSPPLDEEILQHLQRGEPPRDYGYTLIRDRRAASTCARRRRHPRAHKRTIIELHLEVLHECEATEWENVKEDYWKIVVEQFAQELMRDLMRDDHRNNNILGVSTSDHGSSPSIVSSTLHPSTDSAQTDPCPPHDPDPWSCMKNIQLAMDPSAPNAEHPDPWSCMETIHIPTAPGPPNACDSCSCMETIQLATHPCRPNEHDPWSCMENIQLATDPCAPDEDDPWSCMENIQLERDRCPPNEEDPDAWSCMDTIHLDTEPDPHSSPRHECPIPDDINWINWIDRNKHIVRACTTQPWFLQLKAEWKQHLHQHWTDEVSGHRELGDPGNIPSTEMKKLRLWNEWVATQHRQLRMHKAEWFQHLLNTVQEETVSEKGAVPAVENDLEVDTVMGTEHIPIVRDVPRSQPMHQHLYMNKPLTAKICILLLALVIEQCEVERSLQEQQLYVDDLLQKCSH</sequence>
<feature type="compositionally biased region" description="Polar residues" evidence="2">
    <location>
        <begin position="386"/>
        <end position="395"/>
    </location>
</feature>
<evidence type="ECO:0000256" key="2">
    <source>
        <dbReference type="SAM" id="MobiDB-lite"/>
    </source>
</evidence>
<keyword evidence="1" id="KW-0175">Coiled coil</keyword>
<reference evidence="4 5" key="1">
    <citation type="submission" date="2014-03" db="EMBL/GenBank/DDBJ databases">
        <title>The Genome Sequence of Plasmodium fragile nilgiri.</title>
        <authorList>
            <consortium name="The Broad Institute Genomics Platform"/>
            <consortium name="The Broad Institute Genome Sequencing Center for Infectious Disease"/>
            <person name="Neafsey D."/>
            <person name="Duraisingh M."/>
            <person name="Young S.K."/>
            <person name="Zeng Q."/>
            <person name="Gargeya S."/>
            <person name="Abouelleil A."/>
            <person name="Alvarado L."/>
            <person name="Chapman S.B."/>
            <person name="Gainer-Dewar J."/>
            <person name="Goldberg J."/>
            <person name="Griggs A."/>
            <person name="Gujja S."/>
            <person name="Hansen M."/>
            <person name="Howarth C."/>
            <person name="Imamovic A."/>
            <person name="Larimer J."/>
            <person name="Pearson M."/>
            <person name="Poon T.W."/>
            <person name="Priest M."/>
            <person name="Roberts A."/>
            <person name="Saif S."/>
            <person name="Shea T."/>
            <person name="Sykes S."/>
            <person name="Wortman J."/>
            <person name="Nusbaum C."/>
            <person name="Birren B."/>
        </authorList>
    </citation>
    <scope>NUCLEOTIDE SEQUENCE [LARGE SCALE GENOMIC DNA]</scope>
    <source>
        <strain evidence="5">nilgiri</strain>
    </source>
</reference>
<dbReference type="Proteomes" id="UP000054561">
    <property type="component" value="Unassembled WGS sequence"/>
</dbReference>
<feature type="compositionally biased region" description="Basic and acidic residues" evidence="2">
    <location>
        <begin position="547"/>
        <end position="559"/>
    </location>
</feature>
<feature type="region of interest" description="Disordered" evidence="2">
    <location>
        <begin position="536"/>
        <end position="559"/>
    </location>
</feature>
<accession>A0A0D9QDG5</accession>
<dbReference type="GeneID" id="24270606"/>
<dbReference type="OrthoDB" id="375150at2759"/>
<evidence type="ECO:0000256" key="1">
    <source>
        <dbReference type="SAM" id="Coils"/>
    </source>
</evidence>
<feature type="domain" description="Schizont-infected cell agglutination C-terminal" evidence="3">
    <location>
        <begin position="596"/>
        <end position="701"/>
    </location>
</feature>
<evidence type="ECO:0000313" key="5">
    <source>
        <dbReference type="Proteomes" id="UP000054561"/>
    </source>
</evidence>
<protein>
    <recommendedName>
        <fullName evidence="3">Schizont-infected cell agglutination C-terminal domain-containing protein</fullName>
    </recommendedName>
</protein>
<dbReference type="AlphaFoldDB" id="A0A0D9QDG5"/>
<evidence type="ECO:0000313" key="4">
    <source>
        <dbReference type="EMBL" id="KJP85070.1"/>
    </source>
</evidence>
<proteinExistence type="predicted"/>
<dbReference type="Pfam" id="PF12879">
    <property type="entry name" value="SICA_C"/>
    <property type="match status" value="1"/>
</dbReference>